<proteinExistence type="predicted"/>
<sequence length="152" mass="16784">MVEYAAALEIPTVAYWALPGITFELFVIGAMLSAMSELFVEEDYKSRVLGRFIDPDDHFGVMVVRGLLGNGLVTAGIVILVIWTEPRNMWDGAALAVLLSMLIPLGLWLALVFDDMPLPFAGVQLLNWVNKLFLGTMAITQVILYPEALLDQ</sequence>
<reference evidence="2 3" key="1">
    <citation type="submission" date="2018-06" db="EMBL/GenBank/DDBJ databases">
        <authorList>
            <consortium name="Pathogen Informatics"/>
            <person name="Doyle S."/>
        </authorList>
    </citation>
    <scope>NUCLEOTIDE SEQUENCE [LARGE SCALE GENOMIC DNA]</scope>
    <source>
        <strain evidence="2 3">NCTC1934</strain>
    </source>
</reference>
<keyword evidence="1" id="KW-0472">Membrane</keyword>
<keyword evidence="1" id="KW-0812">Transmembrane</keyword>
<protein>
    <submittedName>
        <fullName evidence="2">Uncharacterized protein</fullName>
    </submittedName>
</protein>
<evidence type="ECO:0000313" key="3">
    <source>
        <dbReference type="Proteomes" id="UP000255467"/>
    </source>
</evidence>
<keyword evidence="1" id="KW-1133">Transmembrane helix</keyword>
<name>A0A378YK33_9NOCA</name>
<organism evidence="2 3">
    <name type="scientific">Nocardia otitidiscaviarum</name>
    <dbReference type="NCBI Taxonomy" id="1823"/>
    <lineage>
        <taxon>Bacteria</taxon>
        <taxon>Bacillati</taxon>
        <taxon>Actinomycetota</taxon>
        <taxon>Actinomycetes</taxon>
        <taxon>Mycobacteriales</taxon>
        <taxon>Nocardiaceae</taxon>
        <taxon>Nocardia</taxon>
    </lineage>
</organism>
<dbReference type="EMBL" id="UGRY01000002">
    <property type="protein sequence ID" value="SUA76831.1"/>
    <property type="molecule type" value="Genomic_DNA"/>
</dbReference>
<dbReference type="AlphaFoldDB" id="A0A378YK33"/>
<gene>
    <name evidence="2" type="ORF">NCTC1934_02733</name>
</gene>
<dbReference type="RefSeq" id="WP_039810057.1">
    <property type="nucleotide sequence ID" value="NZ_UGRY01000002.1"/>
</dbReference>
<keyword evidence="3" id="KW-1185">Reference proteome</keyword>
<feature type="transmembrane region" description="Helical" evidence="1">
    <location>
        <begin position="61"/>
        <end position="83"/>
    </location>
</feature>
<feature type="transmembrane region" description="Helical" evidence="1">
    <location>
        <begin position="89"/>
        <end position="113"/>
    </location>
</feature>
<evidence type="ECO:0000256" key="1">
    <source>
        <dbReference type="SAM" id="Phobius"/>
    </source>
</evidence>
<dbReference type="Proteomes" id="UP000255467">
    <property type="component" value="Unassembled WGS sequence"/>
</dbReference>
<feature type="transmembrane region" description="Helical" evidence="1">
    <location>
        <begin position="13"/>
        <end position="40"/>
    </location>
</feature>
<accession>A0A378YK33</accession>
<evidence type="ECO:0000313" key="2">
    <source>
        <dbReference type="EMBL" id="SUA76831.1"/>
    </source>
</evidence>